<dbReference type="InterPro" id="IPR055348">
    <property type="entry name" value="DctQ"/>
</dbReference>
<sequence>MMNTINRTMGAFARLEAYVSMAAFAVMVSVISINVIIRFTTGNSLVFTEEVAYLAFGYSVFFGLSLLFRTRAMIAVDLVVDMLGPQMRHAANIVSYVIMTVICGYFFYLSLGLALTGWVRRTAFLDIPYFWVNLAPTISFALMTFYSLVFLGMLLKGEELPSVELEEQM</sequence>
<keyword evidence="5 9" id="KW-0812">Transmembrane</keyword>
<evidence type="ECO:0000256" key="6">
    <source>
        <dbReference type="ARBA" id="ARBA00022989"/>
    </source>
</evidence>
<evidence type="ECO:0000256" key="4">
    <source>
        <dbReference type="ARBA" id="ARBA00022519"/>
    </source>
</evidence>
<evidence type="ECO:0000259" key="10">
    <source>
        <dbReference type="Pfam" id="PF04290"/>
    </source>
</evidence>
<comment type="similarity">
    <text evidence="8 9">Belongs to the TRAP transporter small permease family.</text>
</comment>
<dbReference type="GO" id="GO:0015740">
    <property type="term" value="P:C4-dicarboxylate transport"/>
    <property type="evidence" value="ECO:0007669"/>
    <property type="project" value="TreeGrafter"/>
</dbReference>
<reference evidence="11" key="1">
    <citation type="submission" date="2022-09" db="EMBL/GenBank/DDBJ databases">
        <title>Intensive care unit water sources are persistently colonized with multi-drug resistant bacteria and are the site of extensive horizontal gene transfer of antibiotic resistance genes.</title>
        <authorList>
            <person name="Diorio-Toth L."/>
        </authorList>
    </citation>
    <scope>NUCLEOTIDE SEQUENCE</scope>
    <source>
        <strain evidence="11">GD04153</strain>
    </source>
</reference>
<dbReference type="AlphaFoldDB" id="A0AA42H5I4"/>
<evidence type="ECO:0000256" key="1">
    <source>
        <dbReference type="ARBA" id="ARBA00004429"/>
    </source>
</evidence>
<keyword evidence="4 9" id="KW-0997">Cell inner membrane</keyword>
<dbReference type="GO" id="GO:0005886">
    <property type="term" value="C:plasma membrane"/>
    <property type="evidence" value="ECO:0007669"/>
    <property type="project" value="UniProtKB-SubCell"/>
</dbReference>
<feature type="transmembrane region" description="Helical" evidence="9">
    <location>
        <begin position="89"/>
        <end position="109"/>
    </location>
</feature>
<dbReference type="InterPro" id="IPR007387">
    <property type="entry name" value="TRAP_DctQ"/>
</dbReference>
<evidence type="ECO:0000256" key="7">
    <source>
        <dbReference type="ARBA" id="ARBA00023136"/>
    </source>
</evidence>
<dbReference type="Pfam" id="PF04290">
    <property type="entry name" value="DctQ"/>
    <property type="match status" value="1"/>
</dbReference>
<dbReference type="EMBL" id="JAODYY010000009">
    <property type="protein sequence ID" value="MDH0125968.1"/>
    <property type="molecule type" value="Genomic_DNA"/>
</dbReference>
<keyword evidence="2 9" id="KW-0813">Transport</keyword>
<gene>
    <name evidence="11" type="ORF">N7376_18440</name>
</gene>
<organism evidence="11 12">
    <name type="scientific">Brucella intermedia GD04153</name>
    <dbReference type="NCBI Taxonomy" id="2975438"/>
    <lineage>
        <taxon>Bacteria</taxon>
        <taxon>Pseudomonadati</taxon>
        <taxon>Pseudomonadota</taxon>
        <taxon>Alphaproteobacteria</taxon>
        <taxon>Hyphomicrobiales</taxon>
        <taxon>Brucellaceae</taxon>
        <taxon>Brucella/Ochrobactrum group</taxon>
        <taxon>Brucella</taxon>
    </lineage>
</organism>
<keyword evidence="3" id="KW-1003">Cell membrane</keyword>
<evidence type="ECO:0000256" key="3">
    <source>
        <dbReference type="ARBA" id="ARBA00022475"/>
    </source>
</evidence>
<evidence type="ECO:0000256" key="8">
    <source>
        <dbReference type="ARBA" id="ARBA00038436"/>
    </source>
</evidence>
<dbReference type="PANTHER" id="PTHR35011">
    <property type="entry name" value="2,3-DIKETO-L-GULONATE TRAP TRANSPORTER SMALL PERMEASE PROTEIN YIAM"/>
    <property type="match status" value="1"/>
</dbReference>
<feature type="transmembrane region" description="Helical" evidence="9">
    <location>
        <begin position="51"/>
        <end position="68"/>
    </location>
</feature>
<dbReference type="PANTHER" id="PTHR35011:SF2">
    <property type="entry name" value="2,3-DIKETO-L-GULONATE TRAP TRANSPORTER SMALL PERMEASE PROTEIN YIAM"/>
    <property type="match status" value="1"/>
</dbReference>
<dbReference type="GO" id="GO:0022857">
    <property type="term" value="F:transmembrane transporter activity"/>
    <property type="evidence" value="ECO:0007669"/>
    <property type="project" value="UniProtKB-UniRule"/>
</dbReference>
<evidence type="ECO:0000313" key="11">
    <source>
        <dbReference type="EMBL" id="MDH0125968.1"/>
    </source>
</evidence>
<dbReference type="Proteomes" id="UP001158087">
    <property type="component" value="Unassembled WGS sequence"/>
</dbReference>
<keyword evidence="6 9" id="KW-1133">Transmembrane helix</keyword>
<feature type="transmembrane region" description="Helical" evidence="9">
    <location>
        <begin position="21"/>
        <end position="39"/>
    </location>
</feature>
<evidence type="ECO:0000256" key="9">
    <source>
        <dbReference type="RuleBase" id="RU369079"/>
    </source>
</evidence>
<name>A0AA42H5I4_9HYPH</name>
<keyword evidence="7 9" id="KW-0472">Membrane</keyword>
<feature type="domain" description="Tripartite ATP-independent periplasmic transporters DctQ component" evidence="10">
    <location>
        <begin position="27"/>
        <end position="151"/>
    </location>
</feature>
<evidence type="ECO:0000256" key="2">
    <source>
        <dbReference type="ARBA" id="ARBA00022448"/>
    </source>
</evidence>
<evidence type="ECO:0000256" key="5">
    <source>
        <dbReference type="ARBA" id="ARBA00022692"/>
    </source>
</evidence>
<feature type="transmembrane region" description="Helical" evidence="9">
    <location>
        <begin position="129"/>
        <end position="155"/>
    </location>
</feature>
<evidence type="ECO:0000313" key="12">
    <source>
        <dbReference type="Proteomes" id="UP001158087"/>
    </source>
</evidence>
<comment type="caution">
    <text evidence="11">The sequence shown here is derived from an EMBL/GenBank/DDBJ whole genome shotgun (WGS) entry which is preliminary data.</text>
</comment>
<accession>A0AA42H5I4</accession>
<comment type="subunit">
    <text evidence="9">The complex comprises the extracytoplasmic solute receptor protein and the two transmembrane proteins.</text>
</comment>
<comment type="function">
    <text evidence="9">Part of the tripartite ATP-independent periplasmic (TRAP) transport system.</text>
</comment>
<comment type="subcellular location">
    <subcellularLocation>
        <location evidence="1 9">Cell inner membrane</location>
        <topology evidence="1 9">Multi-pass membrane protein</topology>
    </subcellularLocation>
</comment>
<proteinExistence type="inferred from homology"/>
<protein>
    <recommendedName>
        <fullName evidence="9">TRAP transporter small permease protein</fullName>
    </recommendedName>
</protein>